<gene>
    <name evidence="2" type="ORF">PXEA_LOCUS11813</name>
</gene>
<evidence type="ECO:0000313" key="2">
    <source>
        <dbReference type="EMBL" id="VEL18373.1"/>
    </source>
</evidence>
<proteinExistence type="predicted"/>
<feature type="signal peptide" evidence="1">
    <location>
        <begin position="1"/>
        <end position="19"/>
    </location>
</feature>
<dbReference type="Proteomes" id="UP000784294">
    <property type="component" value="Unassembled WGS sequence"/>
</dbReference>
<dbReference type="AlphaFoldDB" id="A0A448WRG1"/>
<keyword evidence="3" id="KW-1185">Reference proteome</keyword>
<protein>
    <submittedName>
        <fullName evidence="2">Uncharacterized protein</fullName>
    </submittedName>
</protein>
<evidence type="ECO:0000256" key="1">
    <source>
        <dbReference type="SAM" id="SignalP"/>
    </source>
</evidence>
<evidence type="ECO:0000313" key="3">
    <source>
        <dbReference type="Proteomes" id="UP000784294"/>
    </source>
</evidence>
<keyword evidence="1" id="KW-0732">Signal</keyword>
<organism evidence="2 3">
    <name type="scientific">Protopolystoma xenopodis</name>
    <dbReference type="NCBI Taxonomy" id="117903"/>
    <lineage>
        <taxon>Eukaryota</taxon>
        <taxon>Metazoa</taxon>
        <taxon>Spiralia</taxon>
        <taxon>Lophotrochozoa</taxon>
        <taxon>Platyhelminthes</taxon>
        <taxon>Monogenea</taxon>
        <taxon>Polyopisthocotylea</taxon>
        <taxon>Polystomatidea</taxon>
        <taxon>Polystomatidae</taxon>
        <taxon>Protopolystoma</taxon>
    </lineage>
</organism>
<accession>A0A448WRG1</accession>
<comment type="caution">
    <text evidence="2">The sequence shown here is derived from an EMBL/GenBank/DDBJ whole genome shotgun (WGS) entry which is preliminary data.</text>
</comment>
<name>A0A448WRG1_9PLAT</name>
<reference evidence="2" key="1">
    <citation type="submission" date="2018-11" db="EMBL/GenBank/DDBJ databases">
        <authorList>
            <consortium name="Pathogen Informatics"/>
        </authorList>
    </citation>
    <scope>NUCLEOTIDE SEQUENCE</scope>
</reference>
<feature type="chain" id="PRO_5019385850" evidence="1">
    <location>
        <begin position="20"/>
        <end position="101"/>
    </location>
</feature>
<dbReference type="EMBL" id="CAAALY010036730">
    <property type="protein sequence ID" value="VEL18373.1"/>
    <property type="molecule type" value="Genomic_DNA"/>
</dbReference>
<sequence>MHMLASSSLLAFHLTCSFCVKPVYDANRSLYLSRRIFSGTSRTKHASEFGSTSVELIGQVDRDQFQRKELTFVVALRHKVVGMPEVELGFGAGSVKFTKPK</sequence>